<comment type="caution">
    <text evidence="1">The sequence shown here is derived from an EMBL/GenBank/DDBJ whole genome shotgun (WGS) entry which is preliminary data.</text>
</comment>
<dbReference type="Proteomes" id="UP000781958">
    <property type="component" value="Unassembled WGS sequence"/>
</dbReference>
<dbReference type="Gene3D" id="3.90.190.10">
    <property type="entry name" value="Protein tyrosine phosphatase superfamily"/>
    <property type="match status" value="1"/>
</dbReference>
<dbReference type="SUPFAM" id="SSF52799">
    <property type="entry name" value="(Phosphotyrosine protein) phosphatases II"/>
    <property type="match status" value="1"/>
</dbReference>
<evidence type="ECO:0000313" key="2">
    <source>
        <dbReference type="Proteomes" id="UP000781958"/>
    </source>
</evidence>
<evidence type="ECO:0008006" key="3">
    <source>
        <dbReference type="Google" id="ProtNLM"/>
    </source>
</evidence>
<reference evidence="1 2" key="1">
    <citation type="submission" date="2021-03" db="EMBL/GenBank/DDBJ databases">
        <title>Genomic Encyclopedia of Type Strains, Phase III (KMG-III): the genomes of soil and plant-associated and newly described type strains.</title>
        <authorList>
            <person name="Whitman W."/>
        </authorList>
    </citation>
    <scope>NUCLEOTIDE SEQUENCE [LARGE SCALE GENOMIC DNA]</scope>
    <source>
        <strain evidence="1 2">IMMIB AFH-6</strain>
    </source>
</reference>
<dbReference type="InterPro" id="IPR029021">
    <property type="entry name" value="Prot-tyrosine_phosphatase-like"/>
</dbReference>
<gene>
    <name evidence="1" type="ORF">J2851_006432</name>
</gene>
<keyword evidence="2" id="KW-1185">Reference proteome</keyword>
<name>A0ABS4SWI4_9PROT</name>
<dbReference type="RefSeq" id="WP_209771970.1">
    <property type="nucleotide sequence ID" value="NZ_JAGINP010000033.1"/>
</dbReference>
<dbReference type="EMBL" id="JAGINP010000033">
    <property type="protein sequence ID" value="MBP2296614.1"/>
    <property type="molecule type" value="Genomic_DNA"/>
</dbReference>
<proteinExistence type="predicted"/>
<organism evidence="1 2">
    <name type="scientific">Azospirillum rugosum</name>
    <dbReference type="NCBI Taxonomy" id="416170"/>
    <lineage>
        <taxon>Bacteria</taxon>
        <taxon>Pseudomonadati</taxon>
        <taxon>Pseudomonadota</taxon>
        <taxon>Alphaproteobacteria</taxon>
        <taxon>Rhodospirillales</taxon>
        <taxon>Azospirillaceae</taxon>
        <taxon>Azospirillum</taxon>
    </lineage>
</organism>
<evidence type="ECO:0000313" key="1">
    <source>
        <dbReference type="EMBL" id="MBP2296614.1"/>
    </source>
</evidence>
<accession>A0ABS4SWI4</accession>
<protein>
    <recommendedName>
        <fullName evidence="3">Tyrosine specific protein phosphatases domain-containing protein</fullName>
    </recommendedName>
</protein>
<sequence length="182" mass="19306">MGREGFSTAVVPFSIRICGLREAETVVRAFVPTNIIAISDPYQGGMPVPDEASVLRLSFWDLDRESAVGNPMSTALSRRGLIRMPQVGDIQAILEFGRSVSPGGQLLCCCGAGRSRSAAAAVIAVAQAMPGYEEQAVVLIRQIRPEARPNSLMIRLADELIGAGGWLPGSLGRAGDWADHSS</sequence>